<organism evidence="4 5">
    <name type="scientific">Rhizodiscina lignyota</name>
    <dbReference type="NCBI Taxonomy" id="1504668"/>
    <lineage>
        <taxon>Eukaryota</taxon>
        <taxon>Fungi</taxon>
        <taxon>Dikarya</taxon>
        <taxon>Ascomycota</taxon>
        <taxon>Pezizomycotina</taxon>
        <taxon>Dothideomycetes</taxon>
        <taxon>Pleosporomycetidae</taxon>
        <taxon>Aulographales</taxon>
        <taxon>Rhizodiscinaceae</taxon>
        <taxon>Rhizodiscina</taxon>
    </lineage>
</organism>
<dbReference type="GO" id="GO:0005737">
    <property type="term" value="C:cytoplasm"/>
    <property type="evidence" value="ECO:0007669"/>
    <property type="project" value="UniProtKB-SubCell"/>
</dbReference>
<dbReference type="OrthoDB" id="5574718at2759"/>
<feature type="domain" description="UNC-45/Cro1/She4 central" evidence="3">
    <location>
        <begin position="220"/>
        <end position="371"/>
    </location>
</feature>
<name>A0A9P4I8I1_9PEZI</name>
<dbReference type="Gene3D" id="1.25.10.10">
    <property type="entry name" value="Leucine-rich Repeat Variant"/>
    <property type="match status" value="1"/>
</dbReference>
<dbReference type="EMBL" id="ML978133">
    <property type="protein sequence ID" value="KAF2094838.1"/>
    <property type="molecule type" value="Genomic_DNA"/>
</dbReference>
<dbReference type="PANTHER" id="PTHR45994:SF1">
    <property type="entry name" value="FI21225P1"/>
    <property type="match status" value="1"/>
</dbReference>
<dbReference type="Pfam" id="PF11701">
    <property type="entry name" value="UNC45-central"/>
    <property type="match status" value="1"/>
</dbReference>
<dbReference type="InterPro" id="IPR011989">
    <property type="entry name" value="ARM-like"/>
</dbReference>
<protein>
    <submittedName>
        <fullName evidence="4">CRO1 protein</fullName>
    </submittedName>
</protein>
<evidence type="ECO:0000256" key="1">
    <source>
        <dbReference type="ARBA" id="ARBA00004496"/>
    </source>
</evidence>
<dbReference type="PANTHER" id="PTHR45994">
    <property type="entry name" value="FI21225P1"/>
    <property type="match status" value="1"/>
</dbReference>
<keyword evidence="2" id="KW-0963">Cytoplasm</keyword>
<proteinExistence type="predicted"/>
<comment type="subcellular location">
    <subcellularLocation>
        <location evidence="1">Cytoplasm</location>
    </subcellularLocation>
</comment>
<evidence type="ECO:0000256" key="2">
    <source>
        <dbReference type="ARBA" id="ARBA00022490"/>
    </source>
</evidence>
<evidence type="ECO:0000313" key="5">
    <source>
        <dbReference type="Proteomes" id="UP000799772"/>
    </source>
</evidence>
<dbReference type="InterPro" id="IPR016024">
    <property type="entry name" value="ARM-type_fold"/>
</dbReference>
<accession>A0A9P4I8I1</accession>
<evidence type="ECO:0000313" key="4">
    <source>
        <dbReference type="EMBL" id="KAF2094838.1"/>
    </source>
</evidence>
<dbReference type="Gene3D" id="1.25.10.100">
    <property type="match status" value="1"/>
</dbReference>
<dbReference type="AlphaFoldDB" id="A0A9P4I8I1"/>
<evidence type="ECO:0000259" key="3">
    <source>
        <dbReference type="Pfam" id="PF11701"/>
    </source>
</evidence>
<comment type="caution">
    <text evidence="4">The sequence shown here is derived from an EMBL/GenBank/DDBJ whole genome shotgun (WGS) entry which is preliminary data.</text>
</comment>
<dbReference type="Proteomes" id="UP000799772">
    <property type="component" value="Unassembled WGS sequence"/>
</dbReference>
<keyword evidence="5" id="KW-1185">Reference proteome</keyword>
<dbReference type="InterPro" id="IPR024660">
    <property type="entry name" value="UCS_central_dom"/>
</dbReference>
<dbReference type="GO" id="GO:0051879">
    <property type="term" value="F:Hsp90 protein binding"/>
    <property type="evidence" value="ECO:0007669"/>
    <property type="project" value="TreeGrafter"/>
</dbReference>
<sequence length="822" mass="88338">MASSLSADERVAQLTRDADKSITAGSLELALRQLQEASAIDSGNAKLKETWERLEKQRDQSPLVSLCQKWLDSQVDEQGEEALDYMAHHEIPSIAAERAMEVLLRYSGESDVADQLCGVLMKQPGAQKTVAGQFHEQPTDTFRKLWEHGDDSVEGLVVTVFAKSAWPSDTDRTAALRDVFQLALAELMSPGLEHPDRAMKAVSRLLGAEASKLNGIIDADGFDVILTSLDIRLPQTLRSHATVATAKLLQLSPDSAQQLISNYVTNKVVKPTAESLLLAFSAAAAVFPMAPTVAADLFLSEGFLSAFVPMVKTRKSRHVEQAALELLSAACINKACREGIAKFCRDWLEDIASTATDPKRASLAALILIKIEDETVRVGSPLQSRGPGLDQDTDLVNNFKNMVLTPDDTSKKDAVEGLAYASLKPHVKEYLAKDQTFLIHLINLLSNSRDGRPSLFGGLTIFANLTAYRPAMSEEQKKLSQLKAYANTTKPADADPLDDDERVTARCKKVLDAGIVPLLVTCSKGATQTIIVLVVQILFSLAKEQKHRGVMSQQGSVKLLLYLYDTVSVQPASVDGGLGSKISSLRLAAHAAARILISVNPTHVFGSATALISPIRPLVSLLNPIDDESSSGSIPSSSPPLLATFEALLALTNLASTDAPTADAIVRAAWPQTEDLLLSSHEMVQRAAAELVCNLCAAPQGIAKFADGSGPAGNRLHILLALADAEDVATRRAAGGALAMLTEWPEVVDAVLKREKGIDILLEMCEDEDGEDLRHRGFVCVGKRAKAEVLENDGKARVTAVLKETKNPEVLSVGIGILKAIA</sequence>
<gene>
    <name evidence="4" type="ORF">NA57DRAFT_68384</name>
</gene>
<dbReference type="SUPFAM" id="SSF48371">
    <property type="entry name" value="ARM repeat"/>
    <property type="match status" value="1"/>
</dbReference>
<reference evidence="4" key="1">
    <citation type="journal article" date="2020" name="Stud. Mycol.">
        <title>101 Dothideomycetes genomes: a test case for predicting lifestyles and emergence of pathogens.</title>
        <authorList>
            <person name="Haridas S."/>
            <person name="Albert R."/>
            <person name="Binder M."/>
            <person name="Bloem J."/>
            <person name="Labutti K."/>
            <person name="Salamov A."/>
            <person name="Andreopoulos B."/>
            <person name="Baker S."/>
            <person name="Barry K."/>
            <person name="Bills G."/>
            <person name="Bluhm B."/>
            <person name="Cannon C."/>
            <person name="Castanera R."/>
            <person name="Culley D."/>
            <person name="Daum C."/>
            <person name="Ezra D."/>
            <person name="Gonzalez J."/>
            <person name="Henrissat B."/>
            <person name="Kuo A."/>
            <person name="Liang C."/>
            <person name="Lipzen A."/>
            <person name="Lutzoni F."/>
            <person name="Magnuson J."/>
            <person name="Mondo S."/>
            <person name="Nolan M."/>
            <person name="Ohm R."/>
            <person name="Pangilinan J."/>
            <person name="Park H.-J."/>
            <person name="Ramirez L."/>
            <person name="Alfaro M."/>
            <person name="Sun H."/>
            <person name="Tritt A."/>
            <person name="Yoshinaga Y."/>
            <person name="Zwiers L.-H."/>
            <person name="Turgeon B."/>
            <person name="Goodwin S."/>
            <person name="Spatafora J."/>
            <person name="Crous P."/>
            <person name="Grigoriev I."/>
        </authorList>
    </citation>
    <scope>NUCLEOTIDE SEQUENCE</scope>
    <source>
        <strain evidence="4">CBS 133067</strain>
    </source>
</reference>